<keyword evidence="2" id="KW-1185">Reference proteome</keyword>
<name>A0A239BRX9_9ACTN</name>
<sequence>MIACVMSDGTAVPTSCCGTGRVYDFVAGERLGWSVDHECGALECGRGELPEDLRRAIMEHYGVFRLRFAADPGSRRVAVMKVLREFGTPLSRLKAVLEDGLTGTEAEMTVARRHLARAGVALVLERQG</sequence>
<protein>
    <submittedName>
        <fullName evidence="1">Uncharacterized protein</fullName>
    </submittedName>
</protein>
<gene>
    <name evidence="1" type="ORF">SAMN06264365_11058</name>
</gene>
<accession>A0A239BRX9</accession>
<dbReference type="EMBL" id="FZNR01000010">
    <property type="protein sequence ID" value="SNS09903.1"/>
    <property type="molecule type" value="Genomic_DNA"/>
</dbReference>
<dbReference type="Proteomes" id="UP000198415">
    <property type="component" value="Unassembled WGS sequence"/>
</dbReference>
<proteinExistence type="predicted"/>
<organism evidence="1 2">
    <name type="scientific">Actinoplanes regularis</name>
    <dbReference type="NCBI Taxonomy" id="52697"/>
    <lineage>
        <taxon>Bacteria</taxon>
        <taxon>Bacillati</taxon>
        <taxon>Actinomycetota</taxon>
        <taxon>Actinomycetes</taxon>
        <taxon>Micromonosporales</taxon>
        <taxon>Micromonosporaceae</taxon>
        <taxon>Actinoplanes</taxon>
    </lineage>
</organism>
<evidence type="ECO:0000313" key="1">
    <source>
        <dbReference type="EMBL" id="SNS09903.1"/>
    </source>
</evidence>
<reference evidence="1 2" key="1">
    <citation type="submission" date="2017-06" db="EMBL/GenBank/DDBJ databases">
        <authorList>
            <person name="Kim H.J."/>
            <person name="Triplett B.A."/>
        </authorList>
    </citation>
    <scope>NUCLEOTIDE SEQUENCE [LARGE SCALE GENOMIC DNA]</scope>
    <source>
        <strain evidence="1 2">DSM 43151</strain>
    </source>
</reference>
<dbReference type="AlphaFoldDB" id="A0A239BRX9"/>
<evidence type="ECO:0000313" key="2">
    <source>
        <dbReference type="Proteomes" id="UP000198415"/>
    </source>
</evidence>